<reference evidence="4 5" key="1">
    <citation type="submission" date="2024-04" db="EMBL/GenBank/DDBJ databases">
        <title>Novel genus in family Flammeovirgaceae.</title>
        <authorList>
            <person name="Nguyen T.H."/>
            <person name="Vuong T.Q."/>
            <person name="Le H."/>
            <person name="Kim S.-G."/>
        </authorList>
    </citation>
    <scope>NUCLEOTIDE SEQUENCE [LARGE SCALE GENOMIC DNA]</scope>
    <source>
        <strain evidence="4 5">JCM 23209</strain>
    </source>
</reference>
<dbReference type="PANTHER" id="PTHR43080">
    <property type="entry name" value="CBS DOMAIN-CONTAINING PROTEIN CBSX3, MITOCHONDRIAL"/>
    <property type="match status" value="1"/>
</dbReference>
<evidence type="ECO:0000259" key="3">
    <source>
        <dbReference type="PROSITE" id="PS51371"/>
    </source>
</evidence>
<feature type="domain" description="CBS" evidence="3">
    <location>
        <begin position="7"/>
        <end position="65"/>
    </location>
</feature>
<name>A0AAW9RUH8_9BACT</name>
<dbReference type="Gene3D" id="3.90.1280.20">
    <property type="match status" value="1"/>
</dbReference>
<evidence type="ECO:0000313" key="4">
    <source>
        <dbReference type="EMBL" id="MEN7548414.1"/>
    </source>
</evidence>
<keyword evidence="5" id="KW-1185">Reference proteome</keyword>
<feature type="domain" description="CBS" evidence="3">
    <location>
        <begin position="68"/>
        <end position="124"/>
    </location>
</feature>
<gene>
    <name evidence="4" type="ORF">AAG747_10875</name>
</gene>
<protein>
    <submittedName>
        <fullName evidence="4">CBS domain-containing protein</fullName>
    </submittedName>
</protein>
<dbReference type="Gene3D" id="3.10.580.10">
    <property type="entry name" value="CBS-domain"/>
    <property type="match status" value="1"/>
</dbReference>
<evidence type="ECO:0000256" key="2">
    <source>
        <dbReference type="PROSITE-ProRule" id="PRU00703"/>
    </source>
</evidence>
<dbReference type="Proteomes" id="UP001403385">
    <property type="component" value="Unassembled WGS sequence"/>
</dbReference>
<dbReference type="PANTHER" id="PTHR43080:SF2">
    <property type="entry name" value="CBS DOMAIN-CONTAINING PROTEIN"/>
    <property type="match status" value="1"/>
</dbReference>
<proteinExistence type="predicted"/>
<dbReference type="AlphaFoldDB" id="A0AAW9RUH8"/>
<organism evidence="4 5">
    <name type="scientific">Rapidithrix thailandica</name>
    <dbReference type="NCBI Taxonomy" id="413964"/>
    <lineage>
        <taxon>Bacteria</taxon>
        <taxon>Pseudomonadati</taxon>
        <taxon>Bacteroidota</taxon>
        <taxon>Cytophagia</taxon>
        <taxon>Cytophagales</taxon>
        <taxon>Flammeovirgaceae</taxon>
        <taxon>Rapidithrix</taxon>
    </lineage>
</organism>
<accession>A0AAW9RUH8</accession>
<dbReference type="InterPro" id="IPR051257">
    <property type="entry name" value="Diverse_CBS-Domain"/>
</dbReference>
<dbReference type="InterPro" id="IPR000644">
    <property type="entry name" value="CBS_dom"/>
</dbReference>
<dbReference type="EMBL" id="JBDKWZ010000005">
    <property type="protein sequence ID" value="MEN7548414.1"/>
    <property type="molecule type" value="Genomic_DNA"/>
</dbReference>
<evidence type="ECO:0000256" key="1">
    <source>
        <dbReference type="ARBA" id="ARBA00023122"/>
    </source>
</evidence>
<dbReference type="PROSITE" id="PS51371">
    <property type="entry name" value="CBS"/>
    <property type="match status" value="2"/>
</dbReference>
<dbReference type="Pfam" id="PF00571">
    <property type="entry name" value="CBS"/>
    <property type="match status" value="2"/>
</dbReference>
<dbReference type="SMART" id="SM00116">
    <property type="entry name" value="CBS"/>
    <property type="match status" value="2"/>
</dbReference>
<dbReference type="RefSeq" id="WP_346821193.1">
    <property type="nucleotide sequence ID" value="NZ_JBDKWZ010000005.1"/>
</dbReference>
<comment type="caution">
    <text evidence="4">The sequence shown here is derived from an EMBL/GenBank/DDBJ whole genome shotgun (WGS) entry which is preliminary data.</text>
</comment>
<dbReference type="InterPro" id="IPR046342">
    <property type="entry name" value="CBS_dom_sf"/>
</dbReference>
<dbReference type="SUPFAM" id="SSF54631">
    <property type="entry name" value="CBS-domain pair"/>
    <property type="match status" value="1"/>
</dbReference>
<keyword evidence="1 2" id="KW-0129">CBS domain</keyword>
<sequence>MTAEELINDLIPDVSKQDTIQRIMDLMDDFSVNQLPVVENGKYIGIITESNLLNHLISDEGYAQSLPLIHQEVYVYNDQHLYEVLNVATENDIELLPVLNREGKYLGVVSLRDTAKALARSFASQHPGGIFILLVDSIDYSLQEISRLIEANNAKVLSCFVENDPNNFEKLKVTIKVNTLDLTHLLATFERFNYQIIGKFHDYETRTNSTERLGILLKYLDM</sequence>
<evidence type="ECO:0000313" key="5">
    <source>
        <dbReference type="Proteomes" id="UP001403385"/>
    </source>
</evidence>